<feature type="transmembrane region" description="Helical" evidence="1">
    <location>
        <begin position="114"/>
        <end position="136"/>
    </location>
</feature>
<proteinExistence type="predicted"/>
<accession>A0ABU1JCM6</accession>
<protein>
    <submittedName>
        <fullName evidence="2">Uncharacterized protein</fullName>
    </submittedName>
</protein>
<feature type="transmembrane region" description="Helical" evidence="1">
    <location>
        <begin position="81"/>
        <end position="102"/>
    </location>
</feature>
<evidence type="ECO:0000313" key="2">
    <source>
        <dbReference type="EMBL" id="MDR6270170.1"/>
    </source>
</evidence>
<evidence type="ECO:0000313" key="3">
    <source>
        <dbReference type="Proteomes" id="UP001185069"/>
    </source>
</evidence>
<feature type="transmembrane region" description="Helical" evidence="1">
    <location>
        <begin position="18"/>
        <end position="36"/>
    </location>
</feature>
<name>A0ABU1JCM6_9MICC</name>
<sequence>MPADSESAPYYQVSWPQLMLGAALFAVLEVVLTFLAGNLAAMLLTMVAALAVVVIAGRLMRGRAASPKVWFGGRHAASLGLGFLGSLFFLVAFIAGVYLLFWLRSGFELAGLPLPLSVILCGLIALLLFAVYYRFIEAVMNLLASRVSGRG</sequence>
<evidence type="ECO:0000256" key="1">
    <source>
        <dbReference type="SAM" id="Phobius"/>
    </source>
</evidence>
<comment type="caution">
    <text evidence="2">The sequence shown here is derived from an EMBL/GenBank/DDBJ whole genome shotgun (WGS) entry which is preliminary data.</text>
</comment>
<dbReference type="RefSeq" id="WP_309799051.1">
    <property type="nucleotide sequence ID" value="NZ_BAAAHY010000005.1"/>
</dbReference>
<keyword evidence="3" id="KW-1185">Reference proteome</keyword>
<feature type="transmembrane region" description="Helical" evidence="1">
    <location>
        <begin position="42"/>
        <end position="60"/>
    </location>
</feature>
<keyword evidence="1" id="KW-1133">Transmembrane helix</keyword>
<dbReference type="Proteomes" id="UP001185069">
    <property type="component" value="Unassembled WGS sequence"/>
</dbReference>
<keyword evidence="1" id="KW-0472">Membrane</keyword>
<keyword evidence="1" id="KW-0812">Transmembrane</keyword>
<gene>
    <name evidence="2" type="ORF">JOE69_002408</name>
</gene>
<dbReference type="EMBL" id="JAVDQF010000001">
    <property type="protein sequence ID" value="MDR6270170.1"/>
    <property type="molecule type" value="Genomic_DNA"/>
</dbReference>
<organism evidence="2 3">
    <name type="scientific">Arthrobacter russicus</name>
    <dbReference type="NCBI Taxonomy" id="172040"/>
    <lineage>
        <taxon>Bacteria</taxon>
        <taxon>Bacillati</taxon>
        <taxon>Actinomycetota</taxon>
        <taxon>Actinomycetes</taxon>
        <taxon>Micrococcales</taxon>
        <taxon>Micrococcaceae</taxon>
        <taxon>Arthrobacter</taxon>
    </lineage>
</organism>
<reference evidence="2 3" key="1">
    <citation type="submission" date="2023-07" db="EMBL/GenBank/DDBJ databases">
        <title>Sequencing the genomes of 1000 actinobacteria strains.</title>
        <authorList>
            <person name="Klenk H.-P."/>
        </authorList>
    </citation>
    <scope>NUCLEOTIDE SEQUENCE [LARGE SCALE GENOMIC DNA]</scope>
    <source>
        <strain evidence="2 3">DSM 14555</strain>
    </source>
</reference>